<evidence type="ECO:0000256" key="10">
    <source>
        <dbReference type="PIRNR" id="PIRNR037471"/>
    </source>
</evidence>
<feature type="binding site" description="axial binding residue" evidence="11">
    <location>
        <position position="281"/>
    </location>
    <ligand>
        <name>heme b</name>
        <dbReference type="ChEBI" id="CHEBI:60344"/>
        <label>1</label>
    </ligand>
    <ligandPart>
        <name>Fe</name>
        <dbReference type="ChEBI" id="CHEBI:18248"/>
    </ligandPart>
</feature>
<feature type="transmembrane region" description="Helical" evidence="12">
    <location>
        <begin position="348"/>
        <end position="371"/>
    </location>
</feature>
<keyword evidence="17" id="KW-1185">Reference proteome</keyword>
<dbReference type="GO" id="GO:0016020">
    <property type="term" value="C:membrane"/>
    <property type="evidence" value="ECO:0007669"/>
    <property type="project" value="UniProtKB-SubCell"/>
</dbReference>
<accession>A0AAD4PFB0</accession>
<feature type="binding site" description="axial binding residue" evidence="11">
    <location>
        <position position="212"/>
    </location>
    <ligand>
        <name>heme b</name>
        <dbReference type="ChEBI" id="CHEBI:60344"/>
        <label>1</label>
    </ligand>
    <ligandPart>
        <name>Fe</name>
        <dbReference type="ChEBI" id="CHEBI:18248"/>
    </ligandPart>
</feature>
<dbReference type="FunFam" id="1.20.120.1770:FF:000007">
    <property type="entry name" value="Cytochrome b561 and DOMON domain-containing protein"/>
    <property type="match status" value="1"/>
</dbReference>
<dbReference type="PROSITE" id="PS50939">
    <property type="entry name" value="CYTOCHROME_B561"/>
    <property type="match status" value="1"/>
</dbReference>
<dbReference type="PANTHER" id="PTHR23130:SF195">
    <property type="entry name" value="CYTOCHROME B561 AND DOMON DOMAIN-CONTAINING PROTEIN"/>
    <property type="match status" value="1"/>
</dbReference>
<dbReference type="SMART" id="SM00665">
    <property type="entry name" value="B561"/>
    <property type="match status" value="1"/>
</dbReference>
<evidence type="ECO:0000256" key="11">
    <source>
        <dbReference type="PIRSR" id="PIRSR037471-1"/>
    </source>
</evidence>
<dbReference type="Proteomes" id="UP001190926">
    <property type="component" value="Unassembled WGS sequence"/>
</dbReference>
<feature type="signal peptide" evidence="13">
    <location>
        <begin position="1"/>
        <end position="25"/>
    </location>
</feature>
<dbReference type="Pfam" id="PF03188">
    <property type="entry name" value="Cytochrom_B561"/>
    <property type="match status" value="1"/>
</dbReference>
<keyword evidence="7 12" id="KW-1133">Transmembrane helix</keyword>
<evidence type="ECO:0000256" key="7">
    <source>
        <dbReference type="ARBA" id="ARBA00022989"/>
    </source>
</evidence>
<evidence type="ECO:0000256" key="12">
    <source>
        <dbReference type="SAM" id="Phobius"/>
    </source>
</evidence>
<dbReference type="InterPro" id="IPR005018">
    <property type="entry name" value="DOMON_domain"/>
</dbReference>
<dbReference type="PROSITE" id="PS50836">
    <property type="entry name" value="DOMON"/>
    <property type="match status" value="1"/>
</dbReference>
<feature type="chain" id="PRO_5042122767" description="Cytochrome b561 and DOMON domain-containing protein" evidence="13">
    <location>
        <begin position="26"/>
        <end position="383"/>
    </location>
</feature>
<dbReference type="CDD" id="cd09629">
    <property type="entry name" value="DOMON_CIL1_like"/>
    <property type="match status" value="1"/>
</dbReference>
<gene>
    <name evidence="16" type="ORF">C2S53_008529</name>
</gene>
<evidence type="ECO:0000256" key="9">
    <source>
        <dbReference type="ARBA" id="ARBA00053871"/>
    </source>
</evidence>
<feature type="transmembrane region" description="Helical" evidence="12">
    <location>
        <begin position="313"/>
        <end position="333"/>
    </location>
</feature>
<evidence type="ECO:0000259" key="14">
    <source>
        <dbReference type="PROSITE" id="PS50836"/>
    </source>
</evidence>
<protein>
    <recommendedName>
        <fullName evidence="10">Cytochrome b561 and DOMON domain-containing protein</fullName>
    </recommendedName>
</protein>
<feature type="domain" description="Cytochrome b561" evidence="15">
    <location>
        <begin position="172"/>
        <end position="372"/>
    </location>
</feature>
<comment type="caution">
    <text evidence="16">The sequence shown here is derived from an EMBL/GenBank/DDBJ whole genome shotgun (WGS) entry which is preliminary data.</text>
</comment>
<evidence type="ECO:0000313" key="17">
    <source>
        <dbReference type="Proteomes" id="UP001190926"/>
    </source>
</evidence>
<dbReference type="InterPro" id="IPR006593">
    <property type="entry name" value="Cyt_b561/ferric_Rdtase_TM"/>
</dbReference>
<feature type="binding site" description="axial binding residue" evidence="11">
    <location>
        <position position="317"/>
    </location>
    <ligand>
        <name>heme b</name>
        <dbReference type="ChEBI" id="CHEBI:60344"/>
        <label>1</label>
    </ligand>
    <ligandPart>
        <name>Fe</name>
        <dbReference type="ChEBI" id="CHEBI:18248"/>
    </ligandPart>
</feature>
<proteinExistence type="predicted"/>
<feature type="transmembrane region" description="Helical" evidence="12">
    <location>
        <begin position="243"/>
        <end position="264"/>
    </location>
</feature>
<dbReference type="Pfam" id="PF04526">
    <property type="entry name" value="DUF568"/>
    <property type="match status" value="1"/>
</dbReference>
<keyword evidence="6 10" id="KW-0249">Electron transport</keyword>
<dbReference type="EMBL" id="SDAM02000019">
    <property type="protein sequence ID" value="KAH6836817.1"/>
    <property type="molecule type" value="Genomic_DNA"/>
</dbReference>
<dbReference type="PANTHER" id="PTHR23130">
    <property type="entry name" value="CYTOCHROME B561 AND DOMON DOMAIN-CONTAINING PROTEIN"/>
    <property type="match status" value="1"/>
</dbReference>
<evidence type="ECO:0000256" key="5">
    <source>
        <dbReference type="ARBA" id="ARBA00022729"/>
    </source>
</evidence>
<comment type="function">
    <text evidence="9">May act as a catecholamine-responsive trans-membrane electron transporter.</text>
</comment>
<keyword evidence="3 12" id="KW-0812">Transmembrane</keyword>
<evidence type="ECO:0000259" key="15">
    <source>
        <dbReference type="PROSITE" id="PS50939"/>
    </source>
</evidence>
<comment type="subcellular location">
    <subcellularLocation>
        <location evidence="1">Membrane</location>
        <topology evidence="1">Multi-pass membrane protein</topology>
    </subcellularLocation>
</comment>
<keyword evidence="5 13" id="KW-0732">Signal</keyword>
<dbReference type="InterPro" id="IPR045265">
    <property type="entry name" value="AIR12_DOMON"/>
</dbReference>
<dbReference type="GO" id="GO:0046872">
    <property type="term" value="F:metal ion binding"/>
    <property type="evidence" value="ECO:0007669"/>
    <property type="project" value="UniProtKB-KW"/>
</dbReference>
<dbReference type="Gene3D" id="1.20.120.1770">
    <property type="match status" value="1"/>
</dbReference>
<dbReference type="AlphaFoldDB" id="A0AAD4PFB0"/>
<dbReference type="PIRSF" id="PIRSF037471">
    <property type="entry name" value="UCP037471"/>
    <property type="match status" value="1"/>
</dbReference>
<evidence type="ECO:0000313" key="16">
    <source>
        <dbReference type="EMBL" id="KAH6836817.1"/>
    </source>
</evidence>
<keyword evidence="8 10" id="KW-0472">Membrane</keyword>
<dbReference type="InterPro" id="IPR017214">
    <property type="entry name" value="UCP037471"/>
</dbReference>
<organism evidence="16 17">
    <name type="scientific">Perilla frutescens var. hirtella</name>
    <name type="common">Perilla citriodora</name>
    <name type="synonym">Perilla setoyensis</name>
    <dbReference type="NCBI Taxonomy" id="608512"/>
    <lineage>
        <taxon>Eukaryota</taxon>
        <taxon>Viridiplantae</taxon>
        <taxon>Streptophyta</taxon>
        <taxon>Embryophyta</taxon>
        <taxon>Tracheophyta</taxon>
        <taxon>Spermatophyta</taxon>
        <taxon>Magnoliopsida</taxon>
        <taxon>eudicotyledons</taxon>
        <taxon>Gunneridae</taxon>
        <taxon>Pentapetalae</taxon>
        <taxon>asterids</taxon>
        <taxon>lamiids</taxon>
        <taxon>Lamiales</taxon>
        <taxon>Lamiaceae</taxon>
        <taxon>Nepetoideae</taxon>
        <taxon>Elsholtzieae</taxon>
        <taxon>Perilla</taxon>
    </lineage>
</organism>
<evidence type="ECO:0000256" key="6">
    <source>
        <dbReference type="ARBA" id="ARBA00022982"/>
    </source>
</evidence>
<evidence type="ECO:0000256" key="2">
    <source>
        <dbReference type="ARBA" id="ARBA00022448"/>
    </source>
</evidence>
<keyword evidence="11" id="KW-0408">Iron</keyword>
<comment type="cofactor">
    <cofactor evidence="10">
        <name>heme b</name>
        <dbReference type="ChEBI" id="CHEBI:60344"/>
    </cofactor>
    <text evidence="10">Binds 2 heme b groups non-covalently.</text>
</comment>
<sequence>MASFSQLLPTLFLLSLASLFSPSQPAALCTPQRFSGDKVYTFCNDLPALNAYIQWAYDEARSELSVAFTAPPAQPDGWISWAINPTGSGMKGSQALIAFRDAKGEMTVKTYNVSSYDALAAESEVVWYEVKESAAEFSGGVMRLFATLVLPVKGVTVVNHVWQVGSSVTLGAPEEHGFDPDNLSSKGSLDLLSGSGAVEGGGDSRTKKKYIHGILNVISWGMMFPAGVITARYLRVFPSAGPAWFYLHVSCQVTAYTVGVAGWGTGLKLGGESKGITYSSHRNIGIALFVLATIQIFALVFRPQKDDKQRLYWNIYHHVIGYSIIVLGIINVFKGLGILGHQRNWRTAYVFVIAALGGVAAFLEAITWFIVLRRKKKSSDSTS</sequence>
<feature type="domain" description="DOMON" evidence="14">
    <location>
        <begin position="49"/>
        <end position="165"/>
    </location>
</feature>
<dbReference type="CDD" id="cd08760">
    <property type="entry name" value="Cyt_b561_FRRS1_like"/>
    <property type="match status" value="1"/>
</dbReference>
<evidence type="ECO:0000256" key="13">
    <source>
        <dbReference type="SAM" id="SignalP"/>
    </source>
</evidence>
<evidence type="ECO:0000256" key="1">
    <source>
        <dbReference type="ARBA" id="ARBA00004141"/>
    </source>
</evidence>
<evidence type="ECO:0000256" key="4">
    <source>
        <dbReference type="ARBA" id="ARBA00022723"/>
    </source>
</evidence>
<keyword evidence="4 11" id="KW-0479">Metal-binding</keyword>
<evidence type="ECO:0000256" key="3">
    <source>
        <dbReference type="ARBA" id="ARBA00022692"/>
    </source>
</evidence>
<feature type="binding site" description="axial binding residue" evidence="11">
    <location>
        <position position="248"/>
    </location>
    <ligand>
        <name>heme b</name>
        <dbReference type="ChEBI" id="CHEBI:60344"/>
        <label>1</label>
    </ligand>
    <ligandPart>
        <name>Fe</name>
        <dbReference type="ChEBI" id="CHEBI:18248"/>
    </ligandPart>
</feature>
<keyword evidence="2 10" id="KW-0813">Transport</keyword>
<reference evidence="16 17" key="1">
    <citation type="journal article" date="2021" name="Nat. Commun.">
        <title>Incipient diploidization of the medicinal plant Perilla within 10,000 years.</title>
        <authorList>
            <person name="Zhang Y."/>
            <person name="Shen Q."/>
            <person name="Leng L."/>
            <person name="Zhang D."/>
            <person name="Chen S."/>
            <person name="Shi Y."/>
            <person name="Ning Z."/>
            <person name="Chen S."/>
        </authorList>
    </citation>
    <scope>NUCLEOTIDE SEQUENCE [LARGE SCALE GENOMIC DNA]</scope>
    <source>
        <strain evidence="17">cv. PC099</strain>
    </source>
</reference>
<evidence type="ECO:0000256" key="8">
    <source>
        <dbReference type="ARBA" id="ARBA00023136"/>
    </source>
</evidence>
<name>A0AAD4PFB0_PERFH</name>
<feature type="transmembrane region" description="Helical" evidence="12">
    <location>
        <begin position="284"/>
        <end position="301"/>
    </location>
</feature>
<feature type="transmembrane region" description="Helical" evidence="12">
    <location>
        <begin position="210"/>
        <end position="231"/>
    </location>
</feature>